<accession>A0A238FA95</accession>
<keyword evidence="3" id="KW-1185">Reference proteome</keyword>
<proteinExistence type="predicted"/>
<evidence type="ECO:0000256" key="1">
    <source>
        <dbReference type="SAM" id="MobiDB-lite"/>
    </source>
</evidence>
<dbReference type="Proteomes" id="UP000198372">
    <property type="component" value="Unassembled WGS sequence"/>
</dbReference>
<protein>
    <submittedName>
        <fullName evidence="2">BQ2448_1491 protein</fullName>
    </submittedName>
</protein>
<evidence type="ECO:0000313" key="2">
    <source>
        <dbReference type="EMBL" id="SCV70097.1"/>
    </source>
</evidence>
<dbReference type="EMBL" id="FMSP01000005">
    <property type="protein sequence ID" value="SCV70097.1"/>
    <property type="molecule type" value="Genomic_DNA"/>
</dbReference>
<name>A0A238FA95_9BASI</name>
<dbReference type="AlphaFoldDB" id="A0A238FA95"/>
<feature type="region of interest" description="Disordered" evidence="1">
    <location>
        <begin position="1"/>
        <end position="23"/>
    </location>
</feature>
<sequence length="78" mass="8792">MSTSSDDHSPNPGNDSQVPKSGKDEAILLVRCLLTQSPTLDRRSNWRRKREAIMPTNVLRPQARTQRSYATIGLSQKQ</sequence>
<evidence type="ECO:0000313" key="3">
    <source>
        <dbReference type="Proteomes" id="UP000198372"/>
    </source>
</evidence>
<gene>
    <name evidence="2" type="ORF">BQ2448_1491</name>
</gene>
<reference evidence="3" key="1">
    <citation type="submission" date="2016-09" db="EMBL/GenBank/DDBJ databases">
        <authorList>
            <person name="Jeantristanb JTB J.-T."/>
            <person name="Ricardo R."/>
        </authorList>
    </citation>
    <scope>NUCLEOTIDE SEQUENCE [LARGE SCALE GENOMIC DNA]</scope>
</reference>
<organism evidence="2 3">
    <name type="scientific">Microbotryum intermedium</name>
    <dbReference type="NCBI Taxonomy" id="269621"/>
    <lineage>
        <taxon>Eukaryota</taxon>
        <taxon>Fungi</taxon>
        <taxon>Dikarya</taxon>
        <taxon>Basidiomycota</taxon>
        <taxon>Pucciniomycotina</taxon>
        <taxon>Microbotryomycetes</taxon>
        <taxon>Microbotryales</taxon>
        <taxon>Microbotryaceae</taxon>
        <taxon>Microbotryum</taxon>
    </lineage>
</organism>
<dbReference type="OrthoDB" id="10463971at2759"/>